<evidence type="ECO:0000313" key="2">
    <source>
        <dbReference type="Proteomes" id="UP000811282"/>
    </source>
</evidence>
<reference evidence="1 2" key="1">
    <citation type="journal article" date="2021" name="Genome Biol. Evol.">
        <title>The evolution of interdependence in a four-way mealybug symbiosis.</title>
        <authorList>
            <person name="Garber A.I."/>
            <person name="Kupper M."/>
            <person name="Laetsch D.R."/>
            <person name="Weldon S.R."/>
            <person name="Ladinsky M.S."/>
            <person name="Bjorkman P.J."/>
            <person name="McCutcheon J.P."/>
        </authorList>
    </citation>
    <scope>NUCLEOTIDE SEQUENCE [LARGE SCALE GENOMIC DNA]</scope>
    <source>
        <strain evidence="1">SOD</strain>
    </source>
</reference>
<proteinExistence type="predicted"/>
<sequence length="401" mass="45190">MEFSPQSTPGIRRLHETEVWHLRLHNFLERLCLQWHQLVSSRRPRSEPTELSFILIALSLLRVLKGLLDGDAFLERSPGFTTPQLIKEALAPLGAGDTPIGAMLLLLHGKRKMQCALQQFLVENARARLRHVDETQHVQPEAVNAQEHETGADKDYIALGPIVAWSDLPPMSQIYVNFSTGGGRQCQERIITIDTPDIDKRRWPHKLAQAFNEFSALPLQAGQRNGAGVVTDAEKEVFIFIDANATYDFTLQWTLINEKAPPQTHPFDAWLPFPRTVDKSGKTFLTYLDFSSLRLQADAPAMSLPLRRNFPLKVPRVVIQMIENGSRMIIMQRRLPRECYDSNAKLAHYIAGEINDYTACLKFGEKQGGVISPVASVDGNRVHVDPNYLQQSQLMANVVLA</sequence>
<dbReference type="Proteomes" id="UP000811282">
    <property type="component" value="Unassembled WGS sequence"/>
</dbReference>
<dbReference type="Gene3D" id="3.30.70.2150">
    <property type="match status" value="1"/>
</dbReference>
<accession>A0ABS5YAP4</accession>
<dbReference type="EMBL" id="JAFJYC010000001">
    <property type="protein sequence ID" value="MBT9432057.1"/>
    <property type="molecule type" value="Genomic_DNA"/>
</dbReference>
<evidence type="ECO:0000313" key="1">
    <source>
        <dbReference type="EMBL" id="MBT9432057.1"/>
    </source>
</evidence>
<dbReference type="RefSeq" id="WP_215669242.1">
    <property type="nucleotide sequence ID" value="NZ_JAFJYC010000001.1"/>
</dbReference>
<name>A0ABS5YAP4_9GAMM</name>
<comment type="caution">
    <text evidence="1">The sequence shown here is derived from an EMBL/GenBank/DDBJ whole genome shotgun (WGS) entry which is preliminary data.</text>
</comment>
<gene>
    <name evidence="1" type="ORF">JZM24_07860</name>
</gene>
<keyword evidence="2" id="KW-1185">Reference proteome</keyword>
<protein>
    <submittedName>
        <fullName evidence="1">Uncharacterized protein</fullName>
    </submittedName>
</protein>
<organism evidence="1 2">
    <name type="scientific">Candidatus Sodalis endolongispinus</name>
    <dbReference type="NCBI Taxonomy" id="2812662"/>
    <lineage>
        <taxon>Bacteria</taxon>
        <taxon>Pseudomonadati</taxon>
        <taxon>Pseudomonadota</taxon>
        <taxon>Gammaproteobacteria</taxon>
        <taxon>Enterobacterales</taxon>
        <taxon>Bruguierivoracaceae</taxon>
        <taxon>Sodalis</taxon>
    </lineage>
</organism>